<comment type="caution">
    <text evidence="1">The sequence shown here is derived from an EMBL/GenBank/DDBJ whole genome shotgun (WGS) entry which is preliminary data.</text>
</comment>
<keyword evidence="2" id="KW-1185">Reference proteome</keyword>
<organism evidence="1 2">
    <name type="scientific">Methylobacterium longum</name>
    <dbReference type="NCBI Taxonomy" id="767694"/>
    <lineage>
        <taxon>Bacteria</taxon>
        <taxon>Pseudomonadati</taxon>
        <taxon>Pseudomonadota</taxon>
        <taxon>Alphaproteobacteria</taxon>
        <taxon>Hyphomicrobiales</taxon>
        <taxon>Methylobacteriaceae</taxon>
        <taxon>Methylobacterium</taxon>
    </lineage>
</organism>
<dbReference type="Pfam" id="PF16157">
    <property type="entry name" value="DUF4865"/>
    <property type="match status" value="1"/>
</dbReference>
<name>A0ABT8AJA8_9HYPH</name>
<dbReference type="EMBL" id="JAUFPT010000006">
    <property type="protein sequence ID" value="MDN3569621.1"/>
    <property type="molecule type" value="Genomic_DNA"/>
</dbReference>
<reference evidence="2" key="1">
    <citation type="journal article" date="2019" name="Int. J. Syst. Evol. Microbiol.">
        <title>The Global Catalogue of Microorganisms (GCM) 10K type strain sequencing project: providing services to taxonomists for standard genome sequencing and annotation.</title>
        <authorList>
            <consortium name="The Broad Institute Genomics Platform"/>
            <consortium name="The Broad Institute Genome Sequencing Center for Infectious Disease"/>
            <person name="Wu L."/>
            <person name="Ma J."/>
        </authorList>
    </citation>
    <scope>NUCLEOTIDE SEQUENCE [LARGE SCALE GENOMIC DNA]</scope>
    <source>
        <strain evidence="2">CECT 7806</strain>
    </source>
</reference>
<sequence>MISSSRASLSVRTGSARCSSPDTGTVCRPIIRWPGSAIASRRAPQPGTGCRASSSRAVTIEDRARGASANACSALYLWRDTGAAADFLGSSGFQAVVDSFGRPRIDVWLAWAVSFGTAITSRFLADETRLIATDADLESLRAREVARGREIAGQRDVLASASGLDAGTWRLTRFTLRAAPVADISAAAIAPLAAPGLAAARRL</sequence>
<evidence type="ECO:0000313" key="2">
    <source>
        <dbReference type="Proteomes" id="UP001244297"/>
    </source>
</evidence>
<dbReference type="Proteomes" id="UP001244297">
    <property type="component" value="Unassembled WGS sequence"/>
</dbReference>
<proteinExistence type="predicted"/>
<evidence type="ECO:0000313" key="1">
    <source>
        <dbReference type="EMBL" id="MDN3569621.1"/>
    </source>
</evidence>
<dbReference type="RefSeq" id="WP_283206430.1">
    <property type="nucleotide sequence ID" value="NZ_BPQS01000007.1"/>
</dbReference>
<protein>
    <submittedName>
        <fullName evidence="1">DUF4865 family protein</fullName>
    </submittedName>
</protein>
<gene>
    <name evidence="1" type="ORF">QWZ18_03140</name>
</gene>
<accession>A0ABT8AJA8</accession>
<dbReference type="InterPro" id="IPR032349">
    <property type="entry name" value="DUF4865"/>
</dbReference>